<reference evidence="3 4" key="1">
    <citation type="submission" date="2022-06" db="EMBL/GenBank/DDBJ databases">
        <title>Haloarcula sp. a new haloarchaeum isolate from saline soil.</title>
        <authorList>
            <person name="Strakova D."/>
            <person name="Galisteo C."/>
            <person name="Sanchez-Porro C."/>
            <person name="Ventosa A."/>
        </authorList>
    </citation>
    <scope>NUCLEOTIDE SEQUENCE [LARGE SCALE GENOMIC DNA]</scope>
    <source>
        <strain evidence="3 4">S1CR25-12</strain>
    </source>
</reference>
<name>A0ABU2F6S7_9EURY</name>
<feature type="transmembrane region" description="Helical" evidence="2">
    <location>
        <begin position="12"/>
        <end position="39"/>
    </location>
</feature>
<evidence type="ECO:0000313" key="3">
    <source>
        <dbReference type="EMBL" id="MDS0257985.1"/>
    </source>
</evidence>
<gene>
    <name evidence="3" type="ORF">NDI56_01025</name>
</gene>
<dbReference type="Proteomes" id="UP001259659">
    <property type="component" value="Unassembled WGS sequence"/>
</dbReference>
<proteinExistence type="predicted"/>
<evidence type="ECO:0000313" key="4">
    <source>
        <dbReference type="Proteomes" id="UP001259659"/>
    </source>
</evidence>
<protein>
    <recommendedName>
        <fullName evidence="5">SHOCT domain-containing protein</fullName>
    </recommendedName>
</protein>
<keyword evidence="2" id="KW-1133">Transmembrane helix</keyword>
<evidence type="ECO:0000256" key="1">
    <source>
        <dbReference type="SAM" id="MobiDB-lite"/>
    </source>
</evidence>
<organism evidence="3 4">
    <name type="scientific">Haloarcula saliterrae</name>
    <dbReference type="NCBI Taxonomy" id="2950534"/>
    <lineage>
        <taxon>Archaea</taxon>
        <taxon>Methanobacteriati</taxon>
        <taxon>Methanobacteriota</taxon>
        <taxon>Stenosarchaea group</taxon>
        <taxon>Halobacteria</taxon>
        <taxon>Halobacteriales</taxon>
        <taxon>Haloarculaceae</taxon>
        <taxon>Haloarcula</taxon>
    </lineage>
</organism>
<comment type="caution">
    <text evidence="3">The sequence shown here is derived from an EMBL/GenBank/DDBJ whole genome shotgun (WGS) entry which is preliminary data.</text>
</comment>
<dbReference type="EMBL" id="JAMQON010000001">
    <property type="protein sequence ID" value="MDS0257985.1"/>
    <property type="molecule type" value="Genomic_DNA"/>
</dbReference>
<evidence type="ECO:0000256" key="2">
    <source>
        <dbReference type="SAM" id="Phobius"/>
    </source>
</evidence>
<sequence length="175" mass="18561">MSWLSDNRHWLLFAATVLSGLGTVGVAVVGVLATVSTLVTGGPLVLTVGGFLLGTLLLGGLTLVAAAALLSTLASRASLPSLPRSQRAANVLYGLEAAVPPLRALGLGDRLEPTVEDKRAALTERYVEGELSERELEAKLHRLLDEETDRRVPDIGSADRGDAESPSEREVERER</sequence>
<feature type="transmembrane region" description="Helical" evidence="2">
    <location>
        <begin position="51"/>
        <end position="74"/>
    </location>
</feature>
<keyword evidence="4" id="KW-1185">Reference proteome</keyword>
<dbReference type="RefSeq" id="WP_310917547.1">
    <property type="nucleotide sequence ID" value="NZ_JAMQON010000001.1"/>
</dbReference>
<accession>A0ABU2F6S7</accession>
<keyword evidence="2" id="KW-0812">Transmembrane</keyword>
<feature type="region of interest" description="Disordered" evidence="1">
    <location>
        <begin position="149"/>
        <end position="175"/>
    </location>
</feature>
<keyword evidence="2" id="KW-0472">Membrane</keyword>
<evidence type="ECO:0008006" key="5">
    <source>
        <dbReference type="Google" id="ProtNLM"/>
    </source>
</evidence>